<evidence type="ECO:0000256" key="1">
    <source>
        <dbReference type="SAM" id="MobiDB-lite"/>
    </source>
</evidence>
<keyword evidence="2" id="KW-0812">Transmembrane</keyword>
<name>A0ABP9PR25_9PSEU</name>
<feature type="transmembrane region" description="Helical" evidence="2">
    <location>
        <begin position="117"/>
        <end position="139"/>
    </location>
</feature>
<feature type="compositionally biased region" description="Gly residues" evidence="1">
    <location>
        <begin position="224"/>
        <end position="234"/>
    </location>
</feature>
<dbReference type="Proteomes" id="UP001428817">
    <property type="component" value="Unassembled WGS sequence"/>
</dbReference>
<sequence length="319" mass="31677">MSVTSGGATGDPSSKAAAEPAPAPVPLKVLGLIMAGLALLNYLLGWFQSGLASFVGNFGGLLLLIGGVLAGLVVLPKLRRLMVPAVVSSVVGALSLAQQATAGSRLDTPLPGAELGALGVVSILLGALQLVAAIGALLVDQGVVSLSERPRGPAYGQPGYGQPGYGQYGQYPGQYGAQGYGASASGGYPAAPAQQYPGYPTAAQQPQQGVYQAGPGTYPQPGYPAGGYSPGGYGQAAPGASPAPGQSAQPSGYDPRYSGYPPSGPAAPGDSTANKPEPAKGAEAKPGSSDADTNGDSDERTTFIRPTSGPEKPDEDPRS</sequence>
<protein>
    <submittedName>
        <fullName evidence="3">Uncharacterized protein</fullName>
    </submittedName>
</protein>
<feature type="transmembrane region" description="Helical" evidence="2">
    <location>
        <begin position="54"/>
        <end position="74"/>
    </location>
</feature>
<feature type="compositionally biased region" description="Low complexity" evidence="1">
    <location>
        <begin position="235"/>
        <end position="269"/>
    </location>
</feature>
<keyword evidence="2" id="KW-1133">Transmembrane helix</keyword>
<gene>
    <name evidence="3" type="ORF">GCM10023321_15180</name>
</gene>
<evidence type="ECO:0000313" key="4">
    <source>
        <dbReference type="Proteomes" id="UP001428817"/>
    </source>
</evidence>
<feature type="transmembrane region" description="Helical" evidence="2">
    <location>
        <begin position="29"/>
        <end position="48"/>
    </location>
</feature>
<feature type="compositionally biased region" description="Low complexity" evidence="1">
    <location>
        <begin position="196"/>
        <end position="220"/>
    </location>
</feature>
<dbReference type="RefSeq" id="WP_185064211.1">
    <property type="nucleotide sequence ID" value="NZ_BAABJP010000007.1"/>
</dbReference>
<dbReference type="EMBL" id="BAABJP010000007">
    <property type="protein sequence ID" value="GAA5150224.1"/>
    <property type="molecule type" value="Genomic_DNA"/>
</dbReference>
<accession>A0ABP9PR25</accession>
<evidence type="ECO:0000313" key="3">
    <source>
        <dbReference type="EMBL" id="GAA5150224.1"/>
    </source>
</evidence>
<feature type="region of interest" description="Disordered" evidence="1">
    <location>
        <begin position="196"/>
        <end position="319"/>
    </location>
</feature>
<proteinExistence type="predicted"/>
<comment type="caution">
    <text evidence="3">The sequence shown here is derived from an EMBL/GenBank/DDBJ whole genome shotgun (WGS) entry which is preliminary data.</text>
</comment>
<keyword evidence="2" id="KW-0472">Membrane</keyword>
<reference evidence="4" key="1">
    <citation type="journal article" date="2019" name="Int. J. Syst. Evol. Microbiol.">
        <title>The Global Catalogue of Microorganisms (GCM) 10K type strain sequencing project: providing services to taxonomists for standard genome sequencing and annotation.</title>
        <authorList>
            <consortium name="The Broad Institute Genomics Platform"/>
            <consortium name="The Broad Institute Genome Sequencing Center for Infectious Disease"/>
            <person name="Wu L."/>
            <person name="Ma J."/>
        </authorList>
    </citation>
    <scope>NUCLEOTIDE SEQUENCE [LARGE SCALE GENOMIC DNA]</scope>
    <source>
        <strain evidence="4">JCM 18303</strain>
    </source>
</reference>
<dbReference type="Pfam" id="PF17270">
    <property type="entry name" value="DUF5336"/>
    <property type="match status" value="1"/>
</dbReference>
<feature type="region of interest" description="Disordered" evidence="1">
    <location>
        <begin position="1"/>
        <end position="20"/>
    </location>
</feature>
<dbReference type="InterPro" id="IPR035166">
    <property type="entry name" value="DUF5336"/>
</dbReference>
<keyword evidence="4" id="KW-1185">Reference proteome</keyword>
<organism evidence="3 4">
    <name type="scientific">Pseudonocardia eucalypti</name>
    <dbReference type="NCBI Taxonomy" id="648755"/>
    <lineage>
        <taxon>Bacteria</taxon>
        <taxon>Bacillati</taxon>
        <taxon>Actinomycetota</taxon>
        <taxon>Actinomycetes</taxon>
        <taxon>Pseudonocardiales</taxon>
        <taxon>Pseudonocardiaceae</taxon>
        <taxon>Pseudonocardia</taxon>
    </lineage>
</organism>
<evidence type="ECO:0000256" key="2">
    <source>
        <dbReference type="SAM" id="Phobius"/>
    </source>
</evidence>